<evidence type="ECO:0000256" key="1">
    <source>
        <dbReference type="SAM" id="MobiDB-lite"/>
    </source>
</evidence>
<protein>
    <submittedName>
        <fullName evidence="2">Uncharacterized protein</fullName>
    </submittedName>
</protein>
<evidence type="ECO:0000313" key="2">
    <source>
        <dbReference type="EMBL" id="QND43000.1"/>
    </source>
</evidence>
<reference evidence="3" key="1">
    <citation type="journal article" date="2020" name="Mol. Plant Microbe">
        <title>Rhizobial microsymbionts of the narrowly endemic Oxytropis species growing in Kamchatka are characterized by significant genetic diversity and possess a set of genes that are associated with T3SS and T6SS secretion systems and can affect the development of symbiosis.</title>
        <authorList>
            <person name="Safronova V."/>
            <person name="Guro P."/>
            <person name="Sazanova A."/>
            <person name="Kuznetsova I."/>
            <person name="Belimov A."/>
            <person name="Yakubov V."/>
            <person name="Chirak E."/>
            <person name="Afonin A."/>
            <person name="Gogolev Y."/>
            <person name="Andronov E."/>
            <person name="Tikhonovich I."/>
        </authorList>
    </citation>
    <scope>NUCLEOTIDE SEQUENCE [LARGE SCALE GENOMIC DNA]</scope>
    <source>
        <strain evidence="3">RCAM0610</strain>
    </source>
</reference>
<feature type="region of interest" description="Disordered" evidence="1">
    <location>
        <begin position="1"/>
        <end position="21"/>
    </location>
</feature>
<gene>
    <name evidence="2" type="ORF">HB770_21095</name>
</gene>
<dbReference type="AlphaFoldDB" id="A0A7G6RL68"/>
<proteinExistence type="predicted"/>
<accession>A0A7G6RL68</accession>
<dbReference type="EMBL" id="CP050549">
    <property type="protein sequence ID" value="QND43000.1"/>
    <property type="molecule type" value="Genomic_DNA"/>
</dbReference>
<organism evidence="2 3">
    <name type="scientific">Rhizobium leguminosarum bv. viciae</name>
    <dbReference type="NCBI Taxonomy" id="387"/>
    <lineage>
        <taxon>Bacteria</taxon>
        <taxon>Pseudomonadati</taxon>
        <taxon>Pseudomonadota</taxon>
        <taxon>Alphaproteobacteria</taxon>
        <taxon>Hyphomicrobiales</taxon>
        <taxon>Rhizobiaceae</taxon>
        <taxon>Rhizobium/Agrobacterium group</taxon>
        <taxon>Rhizobium</taxon>
    </lineage>
</organism>
<name>A0A7G6RL68_RHILV</name>
<dbReference type="Proteomes" id="UP000515518">
    <property type="component" value="Chromosome"/>
</dbReference>
<sequence length="145" mass="16201">MNEHQRGVEAAVKAGMPRSIRDDRSHRDRIVDAIAAYIEAGGFDSVHAPVETELLTVKVKATNKQEDVHPDDLAVDRFSASMKAKLAKKRAEGFGGWDDPEQCHIDYLVSLLLQQIHERAVLDPVDIANLSMMIHERGETPDYGR</sequence>
<evidence type="ECO:0000313" key="3">
    <source>
        <dbReference type="Proteomes" id="UP000515518"/>
    </source>
</evidence>